<reference evidence="2 3" key="1">
    <citation type="submission" date="2019-10" db="EMBL/GenBank/DDBJ databases">
        <title>Streptomyces smaragdinus sp. nov. and Streptomyces fabii sp. nov., isolated from the gut of fungus growing-termite Macrotermes natalensis.</title>
        <authorList>
            <person name="Schwitalla J."/>
            <person name="Benndorf R."/>
            <person name="Martin K."/>
            <person name="De Beer W."/>
            <person name="Kaster A.-K."/>
            <person name="Vollmers J."/>
            <person name="Poulsen M."/>
            <person name="Beemelmanns C."/>
        </authorList>
    </citation>
    <scope>NUCLEOTIDE SEQUENCE [LARGE SCALE GENOMIC DNA]</scope>
    <source>
        <strain evidence="2 3">RB5</strain>
    </source>
</reference>
<gene>
    <name evidence="2" type="ORF">SRB5_15090</name>
</gene>
<dbReference type="RefSeq" id="WP_153450652.1">
    <property type="nucleotide sequence ID" value="NZ_WEGJ01000003.1"/>
</dbReference>
<feature type="transmembrane region" description="Helical" evidence="1">
    <location>
        <begin position="171"/>
        <end position="192"/>
    </location>
</feature>
<protein>
    <recommendedName>
        <fullName evidence="4">PH domain-containing protein</fullName>
    </recommendedName>
</protein>
<feature type="transmembrane region" description="Helical" evidence="1">
    <location>
        <begin position="330"/>
        <end position="353"/>
    </location>
</feature>
<keyword evidence="1" id="KW-0812">Transmembrane</keyword>
<name>A0A7K0CDF7_9ACTN</name>
<dbReference type="EMBL" id="WEGJ01000003">
    <property type="protein sequence ID" value="MQY11393.1"/>
    <property type="molecule type" value="Genomic_DNA"/>
</dbReference>
<feature type="transmembrane region" description="Helical" evidence="1">
    <location>
        <begin position="46"/>
        <end position="67"/>
    </location>
</feature>
<proteinExistence type="predicted"/>
<sequence length="517" mass="55942">MSDVTFRTPAVQLRRLFAGAGTAAVIVAVIPVFAGSPARWAPAALVPWLSIAGTIVLAVAMGVNYLAAQVQGDAHGIASRTLVRRWSAPWHEITELRVREIKGKYSTARRISVVTGKRVRSLPLPVTNKDVDPAFDADVTALRALHARYGKPRTVHLPVVTARTAGARGAWVGWSLVSLFFLAFAVLTALWVPAAASGRDDWRAVAACTKDTPPAGIRDCLYTTPAVIERATDPRTGRKRWLYFTDDRPVDRVQVPKEGTGEFGAGDRVELTYWHGGLRRITGDGHTWSEHVPAAKDVAVGSALFALLGCYPLTVLAIRLRGRRLPADDVLPSALPFAGVLAATAVWLVPLVYRHPTTLLTSPQARWWGAAGLAVSAGLFLWAWRATRIRRPGEGGGGRAEPAAEGEAFVRAVFLDATDFNPLRFGTHILLGDGTPAVTPGRDRFAARRIPVERLTLRTVRRPRGGDKAAVRAGWHIAEFEDPNTATPVRLAAAPADLTRILREFEAAQGRSDVRTS</sequence>
<dbReference type="AlphaFoldDB" id="A0A7K0CDF7"/>
<evidence type="ECO:0000313" key="2">
    <source>
        <dbReference type="EMBL" id="MQY11393.1"/>
    </source>
</evidence>
<comment type="caution">
    <text evidence="2">The sequence shown here is derived from an EMBL/GenBank/DDBJ whole genome shotgun (WGS) entry which is preliminary data.</text>
</comment>
<dbReference type="Proteomes" id="UP000466345">
    <property type="component" value="Unassembled WGS sequence"/>
</dbReference>
<keyword evidence="3" id="KW-1185">Reference proteome</keyword>
<keyword evidence="1" id="KW-0472">Membrane</keyword>
<evidence type="ECO:0008006" key="4">
    <source>
        <dbReference type="Google" id="ProtNLM"/>
    </source>
</evidence>
<feature type="transmembrane region" description="Helical" evidence="1">
    <location>
        <begin position="16"/>
        <end position="34"/>
    </location>
</feature>
<organism evidence="2 3">
    <name type="scientific">Streptomyces smaragdinus</name>
    <dbReference type="NCBI Taxonomy" id="2585196"/>
    <lineage>
        <taxon>Bacteria</taxon>
        <taxon>Bacillati</taxon>
        <taxon>Actinomycetota</taxon>
        <taxon>Actinomycetes</taxon>
        <taxon>Kitasatosporales</taxon>
        <taxon>Streptomycetaceae</taxon>
        <taxon>Streptomyces</taxon>
    </lineage>
</organism>
<feature type="transmembrane region" description="Helical" evidence="1">
    <location>
        <begin position="298"/>
        <end position="318"/>
    </location>
</feature>
<accession>A0A7K0CDF7</accession>
<feature type="transmembrane region" description="Helical" evidence="1">
    <location>
        <begin position="365"/>
        <end position="384"/>
    </location>
</feature>
<dbReference type="OrthoDB" id="4328553at2"/>
<keyword evidence="1" id="KW-1133">Transmembrane helix</keyword>
<evidence type="ECO:0000256" key="1">
    <source>
        <dbReference type="SAM" id="Phobius"/>
    </source>
</evidence>
<evidence type="ECO:0000313" key="3">
    <source>
        <dbReference type="Proteomes" id="UP000466345"/>
    </source>
</evidence>